<proteinExistence type="predicted"/>
<reference evidence="1" key="1">
    <citation type="submission" date="2023-09" db="UniProtKB">
        <authorList>
            <consortium name="Ensembl"/>
        </authorList>
    </citation>
    <scope>IDENTIFICATION</scope>
</reference>
<dbReference type="Pfam" id="PF10274">
    <property type="entry name" value="ParcG"/>
    <property type="match status" value="1"/>
</dbReference>
<dbReference type="STRING" id="144197.ENSSPAP00000022849"/>
<dbReference type="PANTHER" id="PTHR21207:SF2">
    <property type="entry name" value="PARKIN COREGULATED GENE PROTEIN"/>
    <property type="match status" value="1"/>
</dbReference>
<dbReference type="GO" id="GO:0051879">
    <property type="term" value="F:Hsp90 protein binding"/>
    <property type="evidence" value="ECO:0007669"/>
    <property type="project" value="TreeGrafter"/>
</dbReference>
<organism evidence="1">
    <name type="scientific">Stegastes partitus</name>
    <name type="common">bicolor damselfish</name>
    <dbReference type="NCBI Taxonomy" id="144197"/>
    <lineage>
        <taxon>Eukaryota</taxon>
        <taxon>Metazoa</taxon>
        <taxon>Chordata</taxon>
        <taxon>Craniata</taxon>
        <taxon>Vertebrata</taxon>
        <taxon>Euteleostomi</taxon>
        <taxon>Actinopterygii</taxon>
        <taxon>Neopterygii</taxon>
        <taxon>Teleostei</taxon>
        <taxon>Neoteleostei</taxon>
        <taxon>Acanthomorphata</taxon>
        <taxon>Ovalentaria</taxon>
        <taxon>Pomacentridae</taxon>
        <taxon>Stegastes</taxon>
    </lineage>
</organism>
<dbReference type="AlphaFoldDB" id="A0A3B5AYH2"/>
<dbReference type="InterPro" id="IPR019399">
    <property type="entry name" value="Parkin_co-regulated_protein"/>
</dbReference>
<accession>A0A3B5AYH2</accession>
<dbReference type="PANTHER" id="PTHR21207">
    <property type="entry name" value="PARKIN COREGULATED GENE PROTEIN PARK2 COREGULATED"/>
    <property type="match status" value="1"/>
</dbReference>
<sequence length="145" mass="16571">SWEVDIETMDYHHYLPLFFDGLCETAHPYEFFARQGIHDMLDHGGSKILPVIPQLIIPIKNALNTRNNQVMCTTMKVLQHLVASGEKVGEALVPYFRQILPVFNLFKNKNSKFQSCKLMSVHSWADGLKRVSALLWSGSLSFFLC</sequence>
<name>A0A3B5AYH2_9TELE</name>
<dbReference type="InterPro" id="IPR016024">
    <property type="entry name" value="ARM-type_fold"/>
</dbReference>
<dbReference type="SUPFAM" id="SSF48371">
    <property type="entry name" value="ARM repeat"/>
    <property type="match status" value="1"/>
</dbReference>
<dbReference type="GeneTree" id="ENSGT00940000157330"/>
<dbReference type="Ensembl" id="ENSSPAT00000023214.1">
    <property type="protein sequence ID" value="ENSSPAP00000022849.1"/>
    <property type="gene ID" value="ENSSPAG00000017222.1"/>
</dbReference>
<dbReference type="GO" id="GO:0030544">
    <property type="term" value="F:Hsp70 protein binding"/>
    <property type="evidence" value="ECO:0007669"/>
    <property type="project" value="TreeGrafter"/>
</dbReference>
<evidence type="ECO:0000313" key="1">
    <source>
        <dbReference type="Ensembl" id="ENSSPAP00000022849.1"/>
    </source>
</evidence>
<protein>
    <submittedName>
        <fullName evidence="1">PARK2 co-regulated</fullName>
    </submittedName>
</protein>